<evidence type="ECO:0000313" key="2">
    <source>
        <dbReference type="EMBL" id="MBW79535.1"/>
    </source>
</evidence>
<name>A0A2M4DPT7_ANODA</name>
<dbReference type="AlphaFoldDB" id="A0A2M4DPT7"/>
<feature type="compositionally biased region" description="Basic residues" evidence="1">
    <location>
        <begin position="59"/>
        <end position="71"/>
    </location>
</feature>
<sequence>MRALSLSLSLCSCPLVMRPLRVTAKQQEITLRITSLPCRSAAQSDGLFLGWKEGSSRTGHSRRRRRRRFRGHSGDRVTKQFVLTPNRVE</sequence>
<protein>
    <submittedName>
        <fullName evidence="2">Putative secreted protein</fullName>
    </submittedName>
</protein>
<proteinExistence type="predicted"/>
<reference evidence="2" key="1">
    <citation type="submission" date="2018-01" db="EMBL/GenBank/DDBJ databases">
        <title>An insight into the sialome of Amazonian anophelines.</title>
        <authorList>
            <person name="Ribeiro J.M."/>
            <person name="Scarpassa V."/>
            <person name="Calvo E."/>
        </authorList>
    </citation>
    <scope>NUCLEOTIDE SEQUENCE</scope>
</reference>
<accession>A0A2M4DPT7</accession>
<evidence type="ECO:0000256" key="1">
    <source>
        <dbReference type="SAM" id="MobiDB-lite"/>
    </source>
</evidence>
<feature type="region of interest" description="Disordered" evidence="1">
    <location>
        <begin position="54"/>
        <end position="89"/>
    </location>
</feature>
<dbReference type="EMBL" id="GGFL01015357">
    <property type="protein sequence ID" value="MBW79535.1"/>
    <property type="molecule type" value="Transcribed_RNA"/>
</dbReference>
<organism evidence="2">
    <name type="scientific">Anopheles darlingi</name>
    <name type="common">Mosquito</name>
    <dbReference type="NCBI Taxonomy" id="43151"/>
    <lineage>
        <taxon>Eukaryota</taxon>
        <taxon>Metazoa</taxon>
        <taxon>Ecdysozoa</taxon>
        <taxon>Arthropoda</taxon>
        <taxon>Hexapoda</taxon>
        <taxon>Insecta</taxon>
        <taxon>Pterygota</taxon>
        <taxon>Neoptera</taxon>
        <taxon>Endopterygota</taxon>
        <taxon>Diptera</taxon>
        <taxon>Nematocera</taxon>
        <taxon>Culicoidea</taxon>
        <taxon>Culicidae</taxon>
        <taxon>Anophelinae</taxon>
        <taxon>Anopheles</taxon>
    </lineage>
</organism>